<dbReference type="Proteomes" id="UP001556367">
    <property type="component" value="Unassembled WGS sequence"/>
</dbReference>
<evidence type="ECO:0000256" key="1">
    <source>
        <dbReference type="ARBA" id="ARBA00022729"/>
    </source>
</evidence>
<accession>A0ABR3J2E8</accession>
<proteinExistence type="predicted"/>
<protein>
    <recommendedName>
        <fullName evidence="2">RlpA-like protein double-psi beta-barrel domain-containing protein</fullName>
    </recommendedName>
</protein>
<dbReference type="EMBL" id="JASNQZ010000012">
    <property type="protein sequence ID" value="KAL0949716.1"/>
    <property type="molecule type" value="Genomic_DNA"/>
</dbReference>
<sequence length="93" mass="10517">MQDEHFVAALTLEGWTNKPKCFQFLELCNGSKNCVFVRIVDTCAGCAKGSKHVDLTRAAFKELAHWDVGILNVKMRVASEPDVWHEELWGPQN</sequence>
<dbReference type="InterPro" id="IPR036908">
    <property type="entry name" value="RlpA-like_sf"/>
</dbReference>
<evidence type="ECO:0000313" key="3">
    <source>
        <dbReference type="EMBL" id="KAL0949716.1"/>
    </source>
</evidence>
<dbReference type="SUPFAM" id="SSF50685">
    <property type="entry name" value="Barwin-like endoglucanases"/>
    <property type="match status" value="1"/>
</dbReference>
<dbReference type="PANTHER" id="PTHR31836">
    <property type="match status" value="1"/>
</dbReference>
<dbReference type="Pfam" id="PF03330">
    <property type="entry name" value="DPBB_1"/>
    <property type="match status" value="1"/>
</dbReference>
<dbReference type="PANTHER" id="PTHR31836:SF22">
    <property type="entry name" value="RLPA-LIKE PROTEIN DOUBLE-PSI BETA-BARREL DOMAIN-CONTAINING PROTEIN"/>
    <property type="match status" value="1"/>
</dbReference>
<dbReference type="InterPro" id="IPR009009">
    <property type="entry name" value="RlpA-like_DPBB"/>
</dbReference>
<organism evidence="3 4">
    <name type="scientific">Hohenbuehelia grisea</name>
    <dbReference type="NCBI Taxonomy" id="104357"/>
    <lineage>
        <taxon>Eukaryota</taxon>
        <taxon>Fungi</taxon>
        <taxon>Dikarya</taxon>
        <taxon>Basidiomycota</taxon>
        <taxon>Agaricomycotina</taxon>
        <taxon>Agaricomycetes</taxon>
        <taxon>Agaricomycetidae</taxon>
        <taxon>Agaricales</taxon>
        <taxon>Pleurotineae</taxon>
        <taxon>Pleurotaceae</taxon>
        <taxon>Hohenbuehelia</taxon>
    </lineage>
</organism>
<keyword evidence="1" id="KW-0732">Signal</keyword>
<dbReference type="CDD" id="cd22191">
    <property type="entry name" value="DPBB_RlpA_EXP_N-like"/>
    <property type="match status" value="1"/>
</dbReference>
<keyword evidence="4" id="KW-1185">Reference proteome</keyword>
<reference evidence="4" key="1">
    <citation type="submission" date="2024-06" db="EMBL/GenBank/DDBJ databases">
        <title>Multi-omics analyses provide insights into the biosynthesis of the anticancer antibiotic pleurotin in Hohenbuehelia grisea.</title>
        <authorList>
            <person name="Weaver J.A."/>
            <person name="Alberti F."/>
        </authorList>
    </citation>
    <scope>NUCLEOTIDE SEQUENCE [LARGE SCALE GENOMIC DNA]</scope>
    <source>
        <strain evidence="4">T-177</strain>
    </source>
</reference>
<evidence type="ECO:0000313" key="4">
    <source>
        <dbReference type="Proteomes" id="UP001556367"/>
    </source>
</evidence>
<gene>
    <name evidence="3" type="ORF">HGRIS_009755</name>
</gene>
<comment type="caution">
    <text evidence="3">The sequence shown here is derived from an EMBL/GenBank/DDBJ whole genome shotgun (WGS) entry which is preliminary data.</text>
</comment>
<evidence type="ECO:0000259" key="2">
    <source>
        <dbReference type="Pfam" id="PF03330"/>
    </source>
</evidence>
<dbReference type="InterPro" id="IPR051477">
    <property type="entry name" value="Expansin_CellWall"/>
</dbReference>
<name>A0ABR3J2E8_9AGAR</name>
<dbReference type="Gene3D" id="2.40.40.10">
    <property type="entry name" value="RlpA-like domain"/>
    <property type="match status" value="1"/>
</dbReference>
<feature type="domain" description="RlpA-like protein double-psi beta-barrel" evidence="2">
    <location>
        <begin position="15"/>
        <end position="74"/>
    </location>
</feature>